<name>A0A410GEN3_9BURK</name>
<dbReference type="AlphaFoldDB" id="A0A410GEN3"/>
<keyword evidence="5" id="KW-1185">Reference proteome</keyword>
<dbReference type="OrthoDB" id="8641877at2"/>
<sequence length="463" mass="49624">MKYNPEQPLAITYFDAIPAFLSGSDTPRDYLERCLETIAEKEPTVKAWVTLNEEGARQAANEATQRYKAGKPLSAIDGMPLGIKDLIHTKDMPTKMGSPLYENNHTYTDSSVVQALRSAGAVVLGKTVTTEMGMSHPGPTTNPYDSSRTPGGSSSGSAAAVGAGMVPAAIGTQVIGSIIRPAGYCANYALKPTYGAINRGERQGYSQSHHGVHAGSLEDMWQVAIEVAMRAGGDPGHPGLFGTAINPRAERPTRLIVMQGEAWSRVDPLARTGFEKLVDAIRASGVQVLWGDDNPLIRAFEESVADCMALCRDICGYELRWVLENLVERHPNDLSDSLTGRLELSRKMTVNDYRALLGQRDNMQRRHAALAGLGDALISLSSLGPAPKMGDATGSDPGIDHTTGSPIMNAPSSALWAPTVTQPLLAVNGMPVGIQLLGQLHTDERLVRLAAWLRDNVTPVSVH</sequence>
<dbReference type="InterPro" id="IPR036928">
    <property type="entry name" value="AS_sf"/>
</dbReference>
<dbReference type="GO" id="GO:0003824">
    <property type="term" value="F:catalytic activity"/>
    <property type="evidence" value="ECO:0007669"/>
    <property type="project" value="InterPro"/>
</dbReference>
<organism evidence="4 5">
    <name type="scientific">Pollutimonas thiosulfatoxidans</name>
    <dbReference type="NCBI Taxonomy" id="2028345"/>
    <lineage>
        <taxon>Bacteria</taxon>
        <taxon>Pseudomonadati</taxon>
        <taxon>Pseudomonadota</taxon>
        <taxon>Betaproteobacteria</taxon>
        <taxon>Burkholderiales</taxon>
        <taxon>Alcaligenaceae</taxon>
        <taxon>Pollutimonas</taxon>
    </lineage>
</organism>
<feature type="domain" description="Amidase" evidence="3">
    <location>
        <begin position="30"/>
        <end position="446"/>
    </location>
</feature>
<evidence type="ECO:0000259" key="3">
    <source>
        <dbReference type="Pfam" id="PF01425"/>
    </source>
</evidence>
<evidence type="ECO:0000256" key="1">
    <source>
        <dbReference type="ARBA" id="ARBA00009199"/>
    </source>
</evidence>
<dbReference type="InterPro" id="IPR000120">
    <property type="entry name" value="Amidase"/>
</dbReference>
<gene>
    <name evidence="4" type="ORF">CKA81_13525</name>
</gene>
<evidence type="ECO:0000313" key="5">
    <source>
        <dbReference type="Proteomes" id="UP000283474"/>
    </source>
</evidence>
<dbReference type="KEGG" id="pus:CKA81_13525"/>
<dbReference type="PANTHER" id="PTHR11895:SF7">
    <property type="entry name" value="GLUTAMYL-TRNA(GLN) AMIDOTRANSFERASE SUBUNIT A, MITOCHONDRIAL"/>
    <property type="match status" value="1"/>
</dbReference>
<dbReference type="EMBL" id="CP022987">
    <property type="protein sequence ID" value="QAA94751.1"/>
    <property type="molecule type" value="Genomic_DNA"/>
</dbReference>
<dbReference type="PANTHER" id="PTHR11895">
    <property type="entry name" value="TRANSAMIDASE"/>
    <property type="match status" value="1"/>
</dbReference>
<dbReference type="SUPFAM" id="SSF75304">
    <property type="entry name" value="Amidase signature (AS) enzymes"/>
    <property type="match status" value="1"/>
</dbReference>
<dbReference type="Pfam" id="PF01425">
    <property type="entry name" value="Amidase"/>
    <property type="match status" value="1"/>
</dbReference>
<evidence type="ECO:0000313" key="4">
    <source>
        <dbReference type="EMBL" id="QAA94751.1"/>
    </source>
</evidence>
<protein>
    <submittedName>
        <fullName evidence="4">Amidase</fullName>
    </submittedName>
</protein>
<comment type="similarity">
    <text evidence="1">Belongs to the amidase family.</text>
</comment>
<dbReference type="InterPro" id="IPR023631">
    <property type="entry name" value="Amidase_dom"/>
</dbReference>
<feature type="compositionally biased region" description="Low complexity" evidence="2">
    <location>
        <begin position="146"/>
        <end position="158"/>
    </location>
</feature>
<feature type="region of interest" description="Disordered" evidence="2">
    <location>
        <begin position="131"/>
        <end position="158"/>
    </location>
</feature>
<dbReference type="Gene3D" id="3.90.1300.10">
    <property type="entry name" value="Amidase signature (AS) domain"/>
    <property type="match status" value="1"/>
</dbReference>
<dbReference type="RefSeq" id="WP_128355745.1">
    <property type="nucleotide sequence ID" value="NZ_CP022987.1"/>
</dbReference>
<reference evidence="4 5" key="1">
    <citation type="submission" date="2017-08" db="EMBL/GenBank/DDBJ databases">
        <authorList>
            <person name="Park S.-J."/>
            <person name="Kim H."/>
        </authorList>
    </citation>
    <scope>NUCLEOTIDE SEQUENCE [LARGE SCALE GENOMIC DNA]</scope>
    <source>
        <strain evidence="5">ye3</strain>
    </source>
</reference>
<dbReference type="Proteomes" id="UP000283474">
    <property type="component" value="Chromosome"/>
</dbReference>
<evidence type="ECO:0000256" key="2">
    <source>
        <dbReference type="SAM" id="MobiDB-lite"/>
    </source>
</evidence>
<feature type="compositionally biased region" description="Polar residues" evidence="2">
    <location>
        <begin position="131"/>
        <end position="145"/>
    </location>
</feature>
<accession>A0A410GEN3</accession>
<proteinExistence type="inferred from homology"/>